<protein>
    <recommendedName>
        <fullName evidence="1">Inner membrane protein</fullName>
    </recommendedName>
</protein>
<evidence type="ECO:0000256" key="2">
    <source>
        <dbReference type="SAM" id="Phobius"/>
    </source>
</evidence>
<feature type="transmembrane region" description="Helical" evidence="2">
    <location>
        <begin position="6"/>
        <end position="36"/>
    </location>
</feature>
<proteinExistence type="predicted"/>
<dbReference type="RefSeq" id="WP_353498297.1">
    <property type="nucleotide sequence ID" value="NZ_CP115920.1"/>
</dbReference>
<keyword evidence="2" id="KW-1133">Transmembrane helix</keyword>
<dbReference type="PANTHER" id="PTHR35813">
    <property type="entry name" value="INNER MEMBRANE PROTEIN YBAN"/>
    <property type="match status" value="1"/>
</dbReference>
<comment type="subcellular location">
    <subcellularLocation>
        <location evidence="1">Cell inner membrane</location>
        <topology evidence="1">Multi-pass membrane protein</topology>
    </subcellularLocation>
</comment>
<dbReference type="KEGG" id="vck:PG915_05995"/>
<dbReference type="PIRSF" id="PIRSF016789">
    <property type="entry name" value="DUF454"/>
    <property type="match status" value="1"/>
</dbReference>
<organism evidence="3">
    <name type="scientific">Vibrio chaetopteri</name>
    <dbReference type="NCBI Taxonomy" id="3016528"/>
    <lineage>
        <taxon>Bacteria</taxon>
        <taxon>Pseudomonadati</taxon>
        <taxon>Pseudomonadota</taxon>
        <taxon>Gammaproteobacteria</taxon>
        <taxon>Vibrionales</taxon>
        <taxon>Vibrionaceae</taxon>
        <taxon>Vibrio</taxon>
    </lineage>
</organism>
<feature type="transmembrane region" description="Helical" evidence="2">
    <location>
        <begin position="95"/>
        <end position="113"/>
    </location>
</feature>
<dbReference type="GO" id="GO:0005886">
    <property type="term" value="C:plasma membrane"/>
    <property type="evidence" value="ECO:0007669"/>
    <property type="project" value="UniProtKB-SubCell"/>
</dbReference>
<reference evidence="3" key="1">
    <citation type="submission" date="2023-01" db="EMBL/GenBank/DDBJ databases">
        <title>Vibrio sp. CB1-14 genome sequencing.</title>
        <authorList>
            <person name="Otstavnykh N."/>
            <person name="Isaeva M."/>
            <person name="Meleshko D."/>
        </authorList>
    </citation>
    <scope>NUCLEOTIDE SEQUENCE</scope>
    <source>
        <strain evidence="3">CB1-14</strain>
    </source>
</reference>
<dbReference type="AlphaFoldDB" id="A0AAU8BK69"/>
<evidence type="ECO:0000256" key="1">
    <source>
        <dbReference type="PIRNR" id="PIRNR016789"/>
    </source>
</evidence>
<dbReference type="InterPro" id="IPR007401">
    <property type="entry name" value="DUF454"/>
</dbReference>
<keyword evidence="1 2" id="KW-0472">Membrane</keyword>
<dbReference type="PANTHER" id="PTHR35813:SF1">
    <property type="entry name" value="INNER MEMBRANE PROTEIN YBAN"/>
    <property type="match status" value="1"/>
</dbReference>
<gene>
    <name evidence="3" type="ORF">PG915_05995</name>
</gene>
<keyword evidence="2" id="KW-0812">Transmembrane</keyword>
<dbReference type="EMBL" id="CP115920">
    <property type="protein sequence ID" value="XCD17078.1"/>
    <property type="molecule type" value="Genomic_DNA"/>
</dbReference>
<sequence length="124" mass="13933">MWNTVGTISVVLGVVGIALPLLPTTPFLLLASACFFRGSPAFHQWLQSHPKLGPIITDWEQDRCVTKTVKRRGAMLIVASFSISIFVVKPLWLKLMLLTVFVVTFVFFLRIPVKPPVAEHHENH</sequence>
<evidence type="ECO:0000313" key="3">
    <source>
        <dbReference type="EMBL" id="XCD17078.1"/>
    </source>
</evidence>
<dbReference type="Pfam" id="PF04304">
    <property type="entry name" value="DUF454"/>
    <property type="match status" value="1"/>
</dbReference>
<keyword evidence="1" id="KW-0997">Cell inner membrane</keyword>
<name>A0AAU8BK69_9VIBR</name>
<accession>A0AAU8BK69</accession>
<keyword evidence="1" id="KW-1003">Cell membrane</keyword>